<keyword evidence="2" id="KW-1185">Reference proteome</keyword>
<feature type="non-terminal residue" evidence="1">
    <location>
        <position position="34"/>
    </location>
</feature>
<name>N1WHM8_9LEPT</name>
<evidence type="ECO:0000313" key="1">
    <source>
        <dbReference type="EMBL" id="EMY79776.1"/>
    </source>
</evidence>
<gene>
    <name evidence="1" type="ORF">LEP1GSC060_0192</name>
</gene>
<dbReference type="Proteomes" id="UP000012313">
    <property type="component" value="Unassembled WGS sequence"/>
</dbReference>
<reference evidence="1" key="1">
    <citation type="submission" date="2013-03" db="EMBL/GenBank/DDBJ databases">
        <authorList>
            <person name="Harkins D.M."/>
            <person name="Durkin A.S."/>
            <person name="Brinkac L.M."/>
            <person name="Haft D.H."/>
            <person name="Selengut J.D."/>
            <person name="Sanka R."/>
            <person name="DePew J."/>
            <person name="Purushe J."/>
            <person name="Hartskeerl R.A."/>
            <person name="Ahmed A."/>
            <person name="van der Linden H."/>
            <person name="Goris M.G.A."/>
            <person name="Vinetz J.M."/>
            <person name="Sutton G.G."/>
            <person name="Nierman W.C."/>
            <person name="Fouts D.E."/>
        </authorList>
    </citation>
    <scope>NUCLEOTIDE SEQUENCE [LARGE SCALE GENOMIC DNA]</scope>
    <source>
        <strain evidence="1">ICFT</strain>
    </source>
</reference>
<organism evidence="1 2">
    <name type="scientific">Leptospira weilii serovar Ranarum str. ICFT</name>
    <dbReference type="NCBI Taxonomy" id="1218598"/>
    <lineage>
        <taxon>Bacteria</taxon>
        <taxon>Pseudomonadati</taxon>
        <taxon>Spirochaetota</taxon>
        <taxon>Spirochaetia</taxon>
        <taxon>Leptospirales</taxon>
        <taxon>Leptospiraceae</taxon>
        <taxon>Leptospira</taxon>
    </lineage>
</organism>
<dbReference type="STRING" id="1218598.LEP1GSC060_0192"/>
<protein>
    <submittedName>
        <fullName evidence="1">Uncharacterized protein</fullName>
    </submittedName>
</protein>
<sequence>MILKRFQRIYAQEPFILRVRALYLLFFNAVVLLW</sequence>
<accession>N1WHM8</accession>
<evidence type="ECO:0000313" key="2">
    <source>
        <dbReference type="Proteomes" id="UP000012313"/>
    </source>
</evidence>
<comment type="caution">
    <text evidence="1">The sequence shown here is derived from an EMBL/GenBank/DDBJ whole genome shotgun (WGS) entry which is preliminary data.</text>
</comment>
<dbReference type="EMBL" id="AOHC02000004">
    <property type="protein sequence ID" value="EMY79776.1"/>
    <property type="molecule type" value="Genomic_DNA"/>
</dbReference>
<proteinExistence type="predicted"/>
<dbReference type="AlphaFoldDB" id="N1WHM8"/>